<dbReference type="InterPro" id="IPR001466">
    <property type="entry name" value="Beta-lactam-related"/>
</dbReference>
<keyword evidence="3" id="KW-1185">Reference proteome</keyword>
<evidence type="ECO:0000313" key="2">
    <source>
        <dbReference type="EMBL" id="OXY92283.1"/>
    </source>
</evidence>
<feature type="domain" description="Beta-lactamase-related" evidence="1">
    <location>
        <begin position="23"/>
        <end position="358"/>
    </location>
</feature>
<dbReference type="Pfam" id="PF00144">
    <property type="entry name" value="Beta-lactamase"/>
    <property type="match status" value="1"/>
</dbReference>
<keyword evidence="2" id="KW-0378">Hydrolase</keyword>
<dbReference type="SUPFAM" id="SSF56601">
    <property type="entry name" value="beta-lactamase/transpeptidase-like"/>
    <property type="match status" value="1"/>
</dbReference>
<gene>
    <name evidence="2" type="ORF">BEK98_26170</name>
</gene>
<dbReference type="GO" id="GO:0016787">
    <property type="term" value="F:hydrolase activity"/>
    <property type="evidence" value="ECO:0007669"/>
    <property type="project" value="UniProtKB-KW"/>
</dbReference>
<evidence type="ECO:0000259" key="1">
    <source>
        <dbReference type="Pfam" id="PF00144"/>
    </source>
</evidence>
<organism evidence="2 3">
    <name type="scientific">Streptomyces diastatochromogenes</name>
    <dbReference type="NCBI Taxonomy" id="42236"/>
    <lineage>
        <taxon>Bacteria</taxon>
        <taxon>Bacillati</taxon>
        <taxon>Actinomycetota</taxon>
        <taxon>Actinomycetes</taxon>
        <taxon>Kitasatosporales</taxon>
        <taxon>Streptomycetaceae</taxon>
        <taxon>Streptomyces</taxon>
    </lineage>
</organism>
<sequence>MTAAQGTATTAFGTVRSEFEKALATDELGASVALDIDGELVVDLWGGHRDPERTTPWTRDTIVNVFSSTKTVTALAILVLADRGLIDLDAPVAAYWPEFAANGKEEVLVRHVMGHTSGVSGWEQPVQLTDLYDLPASTARLAAQQPWWTPGTAAGYHALSQGHLLGELVRRVDGRSLTDFVTEELAAPLGADVQIGAREQDWDRIAPLVPPPPVEFDMSTLDPTTPAFRTMTGPAPDALAANTPAWRRAEIGAGNGHTNARGLVTLMRAITLGGAAGGVRLLSDATIERIFDVQTDGPDLVNGAPMRWGMGFGLTPVDMAPYLRAGKVAWWGGWGGSIVVMDLDRRLTFSYTMNKMGGGGLTGFEQVAAFLNAAYDAL</sequence>
<reference evidence="2 3" key="1">
    <citation type="submission" date="2016-07" db="EMBL/GenBank/DDBJ databases">
        <title>Draft genome of Streptomyces diastatochromogenes.</title>
        <authorList>
            <person name="Podduturi R."/>
            <person name="Lukassen M.B."/>
            <person name="Clausen N."/>
            <person name="Nielsen J.L."/>
            <person name="Jorgensen N.O."/>
        </authorList>
    </citation>
    <scope>NUCLEOTIDE SEQUENCE [LARGE SCALE GENOMIC DNA]</scope>
    <source>
        <strain evidence="2 3">DSM 40608</strain>
    </source>
</reference>
<evidence type="ECO:0000313" key="3">
    <source>
        <dbReference type="Proteomes" id="UP000215483"/>
    </source>
</evidence>
<dbReference type="Proteomes" id="UP000215483">
    <property type="component" value="Unassembled WGS sequence"/>
</dbReference>
<dbReference type="InterPro" id="IPR012338">
    <property type="entry name" value="Beta-lactam/transpept-like"/>
</dbReference>
<dbReference type="RefSeq" id="WP_094219225.1">
    <property type="nucleotide sequence ID" value="NZ_MCGQ01000023.1"/>
</dbReference>
<dbReference type="OrthoDB" id="3422781at2"/>
<name>A0A233S9E1_STRDA</name>
<dbReference type="AlphaFoldDB" id="A0A233S9E1"/>
<protein>
    <submittedName>
        <fullName evidence="2">Serine hydrolase</fullName>
    </submittedName>
</protein>
<comment type="caution">
    <text evidence="2">The sequence shown here is derived from an EMBL/GenBank/DDBJ whole genome shotgun (WGS) entry which is preliminary data.</text>
</comment>
<dbReference type="Gene3D" id="3.40.710.10">
    <property type="entry name" value="DD-peptidase/beta-lactamase superfamily"/>
    <property type="match status" value="1"/>
</dbReference>
<dbReference type="EMBL" id="MCGQ01000023">
    <property type="protein sequence ID" value="OXY92283.1"/>
    <property type="molecule type" value="Genomic_DNA"/>
</dbReference>
<dbReference type="InterPro" id="IPR052907">
    <property type="entry name" value="Beta-lactamase/esterase"/>
</dbReference>
<dbReference type="PANTHER" id="PTHR43319:SF3">
    <property type="entry name" value="BETA-LACTAMASE-RELATED DOMAIN-CONTAINING PROTEIN"/>
    <property type="match status" value="1"/>
</dbReference>
<dbReference type="PANTHER" id="PTHR43319">
    <property type="entry name" value="BETA-LACTAMASE-RELATED"/>
    <property type="match status" value="1"/>
</dbReference>
<proteinExistence type="predicted"/>
<accession>A0A233S9E1</accession>